<dbReference type="Pfam" id="PF00884">
    <property type="entry name" value="Sulfatase"/>
    <property type="match status" value="1"/>
</dbReference>
<dbReference type="Gene3D" id="3.30.1120.10">
    <property type="match status" value="1"/>
</dbReference>
<dbReference type="OrthoDB" id="9783154at2"/>
<keyword evidence="2" id="KW-0479">Metal-binding</keyword>
<name>A0A518HJN3_9BACT</name>
<dbReference type="PANTHER" id="PTHR42693">
    <property type="entry name" value="ARYLSULFATASE FAMILY MEMBER"/>
    <property type="match status" value="1"/>
</dbReference>
<reference evidence="7 8" key="1">
    <citation type="submission" date="2019-03" db="EMBL/GenBank/DDBJ databases">
        <title>Deep-cultivation of Planctomycetes and their phenomic and genomic characterization uncovers novel biology.</title>
        <authorList>
            <person name="Wiegand S."/>
            <person name="Jogler M."/>
            <person name="Boedeker C."/>
            <person name="Pinto D."/>
            <person name="Vollmers J."/>
            <person name="Rivas-Marin E."/>
            <person name="Kohn T."/>
            <person name="Peeters S.H."/>
            <person name="Heuer A."/>
            <person name="Rast P."/>
            <person name="Oberbeckmann S."/>
            <person name="Bunk B."/>
            <person name="Jeske O."/>
            <person name="Meyerdierks A."/>
            <person name="Storesund J.E."/>
            <person name="Kallscheuer N."/>
            <person name="Luecker S."/>
            <person name="Lage O.M."/>
            <person name="Pohl T."/>
            <person name="Merkel B.J."/>
            <person name="Hornburger P."/>
            <person name="Mueller R.-W."/>
            <person name="Bruemmer F."/>
            <person name="Labrenz M."/>
            <person name="Spormann A.M."/>
            <person name="Op den Camp H."/>
            <person name="Overmann J."/>
            <person name="Amann R."/>
            <person name="Jetten M.S.M."/>
            <person name="Mascher T."/>
            <person name="Medema M.H."/>
            <person name="Devos D.P."/>
            <person name="Kaster A.-K."/>
            <person name="Ovreas L."/>
            <person name="Rohde M."/>
            <person name="Galperin M.Y."/>
            <person name="Jogler C."/>
        </authorList>
    </citation>
    <scope>NUCLEOTIDE SEQUENCE [LARGE SCALE GENOMIC DNA]</scope>
    <source>
        <strain evidence="7 8">Enr13</strain>
    </source>
</reference>
<feature type="signal peptide" evidence="5">
    <location>
        <begin position="1"/>
        <end position="27"/>
    </location>
</feature>
<comment type="similarity">
    <text evidence="1">Belongs to the sulfatase family.</text>
</comment>
<evidence type="ECO:0000256" key="3">
    <source>
        <dbReference type="ARBA" id="ARBA00022801"/>
    </source>
</evidence>
<evidence type="ECO:0000313" key="7">
    <source>
        <dbReference type="EMBL" id="QDV41065.1"/>
    </source>
</evidence>
<dbReference type="CDD" id="cd16143">
    <property type="entry name" value="ARS_like"/>
    <property type="match status" value="1"/>
</dbReference>
<dbReference type="EMBL" id="CP037423">
    <property type="protein sequence ID" value="QDV41065.1"/>
    <property type="molecule type" value="Genomic_DNA"/>
</dbReference>
<protein>
    <submittedName>
        <fullName evidence="7">Arylsulfatase</fullName>
        <ecNumber evidence="7">3.1.6.1</ecNumber>
    </submittedName>
</protein>
<dbReference type="InterPro" id="IPR024607">
    <property type="entry name" value="Sulfatase_CS"/>
</dbReference>
<dbReference type="PROSITE" id="PS00149">
    <property type="entry name" value="SULFATASE_2"/>
    <property type="match status" value="1"/>
</dbReference>
<dbReference type="GO" id="GO:0046872">
    <property type="term" value="F:metal ion binding"/>
    <property type="evidence" value="ECO:0007669"/>
    <property type="project" value="UniProtKB-KW"/>
</dbReference>
<evidence type="ECO:0000259" key="6">
    <source>
        <dbReference type="Pfam" id="PF00884"/>
    </source>
</evidence>
<dbReference type="InterPro" id="IPR000917">
    <property type="entry name" value="Sulfatase_N"/>
</dbReference>
<evidence type="ECO:0000256" key="4">
    <source>
        <dbReference type="ARBA" id="ARBA00022837"/>
    </source>
</evidence>
<evidence type="ECO:0000256" key="5">
    <source>
        <dbReference type="SAM" id="SignalP"/>
    </source>
</evidence>
<dbReference type="PANTHER" id="PTHR42693:SF53">
    <property type="entry name" value="ENDO-4-O-SULFATASE"/>
    <property type="match status" value="1"/>
</dbReference>
<evidence type="ECO:0000256" key="2">
    <source>
        <dbReference type="ARBA" id="ARBA00022723"/>
    </source>
</evidence>
<evidence type="ECO:0000256" key="1">
    <source>
        <dbReference type="ARBA" id="ARBA00008779"/>
    </source>
</evidence>
<dbReference type="GO" id="GO:0004065">
    <property type="term" value="F:arylsulfatase activity"/>
    <property type="evidence" value="ECO:0007669"/>
    <property type="project" value="UniProtKB-EC"/>
</dbReference>
<dbReference type="Gene3D" id="3.40.720.10">
    <property type="entry name" value="Alkaline Phosphatase, subunit A"/>
    <property type="match status" value="1"/>
</dbReference>
<gene>
    <name evidence="7" type="primary">atsA_18</name>
    <name evidence="7" type="ORF">Enr13x_09030</name>
</gene>
<sequence length="485" mass="52675" precursor="true">MNNKQKIYSVFILAAAIFCGAYPEASAGTTATPNLVVIFADDLGYGDVSCYGATKINTPNIDHLASQGMRFSDAHSAASLCSPSRYGLLTGQSPWRLHRKGNGYRLSPGQTTLASFLKQAGYTSAAIGKWHLGYSKDWNRLPITGPLEVGFDYHFGVPSNHNDSTRAFIENHDLVGRKPGEPYRIVKGRDFPEGLDQPRVEDQVDSTLTDKAVAFLRKNADKPFFLYFTPCAPHTHVTPAAEFRGSSKAGLFGDHVQELDSHVGTILDTLDELGVAEQTLVVFTSDNGSTPKDFKGTQGVKLNLADDSGDIHKKFKTAKEDAKKMGHVTNGPWRDGKGYAYEGGHRVPLIARWPGKIEAGSSSDCTVTLTDLFATSAELIGRELPHQAAVDSFSLLPVLLGKESQIAGREAVLILGNGKDSSIAVCTGRWKLIVRYGSDRDQGNELYDLSNDPGEQTDLSAERPEIAKRLEAVLEKAEADGRTRS</sequence>
<evidence type="ECO:0000313" key="8">
    <source>
        <dbReference type="Proteomes" id="UP000319004"/>
    </source>
</evidence>
<feature type="chain" id="PRO_5021757359" evidence="5">
    <location>
        <begin position="28"/>
        <end position="485"/>
    </location>
</feature>
<dbReference type="AlphaFoldDB" id="A0A518HJN3"/>
<dbReference type="InterPro" id="IPR050738">
    <property type="entry name" value="Sulfatase"/>
</dbReference>
<keyword evidence="4" id="KW-0106">Calcium</keyword>
<dbReference type="PROSITE" id="PS00523">
    <property type="entry name" value="SULFATASE_1"/>
    <property type="match status" value="1"/>
</dbReference>
<dbReference type="InterPro" id="IPR017850">
    <property type="entry name" value="Alkaline_phosphatase_core_sf"/>
</dbReference>
<proteinExistence type="inferred from homology"/>
<organism evidence="7 8">
    <name type="scientific">Stieleria neptunia</name>
    <dbReference type="NCBI Taxonomy" id="2527979"/>
    <lineage>
        <taxon>Bacteria</taxon>
        <taxon>Pseudomonadati</taxon>
        <taxon>Planctomycetota</taxon>
        <taxon>Planctomycetia</taxon>
        <taxon>Pirellulales</taxon>
        <taxon>Pirellulaceae</taxon>
        <taxon>Stieleria</taxon>
    </lineage>
</organism>
<keyword evidence="5" id="KW-0732">Signal</keyword>
<accession>A0A518HJN3</accession>
<dbReference type="Proteomes" id="UP000319004">
    <property type="component" value="Chromosome"/>
</dbReference>
<feature type="domain" description="Sulfatase N-terminal" evidence="6">
    <location>
        <begin position="33"/>
        <end position="381"/>
    </location>
</feature>
<dbReference type="EC" id="3.1.6.1" evidence="7"/>
<keyword evidence="3 7" id="KW-0378">Hydrolase</keyword>
<keyword evidence="8" id="KW-1185">Reference proteome</keyword>
<dbReference type="KEGG" id="snep:Enr13x_09030"/>
<dbReference type="RefSeq" id="WP_145384845.1">
    <property type="nucleotide sequence ID" value="NZ_CP037423.1"/>
</dbReference>
<dbReference type="SUPFAM" id="SSF53649">
    <property type="entry name" value="Alkaline phosphatase-like"/>
    <property type="match status" value="1"/>
</dbReference>